<dbReference type="AlphaFoldDB" id="A0A3E0WXI0"/>
<reference evidence="3" key="1">
    <citation type="submission" date="2017-05" db="EMBL/GenBank/DDBJ databases">
        <authorList>
            <person name="Sharma S."/>
            <person name="Sidhu C."/>
            <person name="Pinnaka A.K."/>
        </authorList>
    </citation>
    <scope>NUCLEOTIDE SEQUENCE [LARGE SCALE GENOMIC DNA]</scope>
    <source>
        <strain evidence="3">AK93</strain>
    </source>
</reference>
<proteinExistence type="predicted"/>
<evidence type="ECO:0000313" key="3">
    <source>
        <dbReference type="Proteomes" id="UP000256763"/>
    </source>
</evidence>
<keyword evidence="3" id="KW-1185">Reference proteome</keyword>
<dbReference type="RefSeq" id="WP_116302132.1">
    <property type="nucleotide sequence ID" value="NZ_NFZV01000008.1"/>
</dbReference>
<name>A0A3E0WXI0_9GAMM</name>
<feature type="region of interest" description="Disordered" evidence="1">
    <location>
        <begin position="1"/>
        <end position="22"/>
    </location>
</feature>
<evidence type="ECO:0000313" key="2">
    <source>
        <dbReference type="EMBL" id="RFA36871.1"/>
    </source>
</evidence>
<sequence>MGNVVPFRRRTNSATSEEPGHTLELLVENWGQGDAELEEAIRQDCGELLERFSILPSLSLELPVVENLDDDDQVELADALCVQINEWAQEWHSRMLLEMLGTEILRLRELYGYETSPQ</sequence>
<gene>
    <name evidence="2" type="ORF">CAL65_10155</name>
</gene>
<dbReference type="Proteomes" id="UP000256763">
    <property type="component" value="Unassembled WGS sequence"/>
</dbReference>
<comment type="caution">
    <text evidence="2">The sequence shown here is derived from an EMBL/GenBank/DDBJ whole genome shotgun (WGS) entry which is preliminary data.</text>
</comment>
<evidence type="ECO:0000256" key="1">
    <source>
        <dbReference type="SAM" id="MobiDB-lite"/>
    </source>
</evidence>
<accession>A0A3E0WXI0</accession>
<protein>
    <submittedName>
        <fullName evidence="2">Uncharacterized protein</fullName>
    </submittedName>
</protein>
<dbReference type="EMBL" id="NFZW01000008">
    <property type="protein sequence ID" value="RFA36871.1"/>
    <property type="molecule type" value="Genomic_DNA"/>
</dbReference>
<organism evidence="2 3">
    <name type="scientific">Alkalilimnicola ehrlichii</name>
    <dbReference type="NCBI Taxonomy" id="351052"/>
    <lineage>
        <taxon>Bacteria</taxon>
        <taxon>Pseudomonadati</taxon>
        <taxon>Pseudomonadota</taxon>
        <taxon>Gammaproteobacteria</taxon>
        <taxon>Chromatiales</taxon>
        <taxon>Ectothiorhodospiraceae</taxon>
        <taxon>Alkalilimnicola</taxon>
    </lineage>
</organism>